<dbReference type="InterPro" id="IPR033121">
    <property type="entry name" value="PEPTIDASE_A1"/>
</dbReference>
<dbReference type="PRINTS" id="PR00792">
    <property type="entry name" value="PEPSIN"/>
</dbReference>
<dbReference type="InterPro" id="IPR001461">
    <property type="entry name" value="Aspartic_peptidase_A1"/>
</dbReference>
<feature type="chain" id="PRO_5026279201" description="CCT-beta" evidence="16">
    <location>
        <begin position="18"/>
        <end position="690"/>
    </location>
</feature>
<feature type="active site" evidence="13">
    <location>
        <position position="287"/>
    </location>
</feature>
<keyword evidence="4" id="KW-0963">Cytoplasm</keyword>
<comment type="similarity">
    <text evidence="3">Belongs to the TCP-1 chaperonin family.</text>
</comment>
<dbReference type="AlphaFoldDB" id="A0A6G0HPF2"/>
<dbReference type="GO" id="GO:0005832">
    <property type="term" value="C:chaperonin-containing T-complex"/>
    <property type="evidence" value="ECO:0007669"/>
    <property type="project" value="InterPro"/>
</dbReference>
<dbReference type="InterPro" id="IPR012848">
    <property type="entry name" value="Aspartic_peptidase_N"/>
</dbReference>
<feature type="disulfide bond" evidence="14">
    <location>
        <begin position="114"/>
        <end position="119"/>
    </location>
</feature>
<dbReference type="Gene3D" id="6.10.140.60">
    <property type="match status" value="1"/>
</dbReference>
<accession>A0A6G0HPF2</accession>
<keyword evidence="7 15" id="KW-0064">Aspartyl protease</keyword>
<evidence type="ECO:0000256" key="3">
    <source>
        <dbReference type="ARBA" id="ARBA00008020"/>
    </source>
</evidence>
<dbReference type="GO" id="GO:0051082">
    <property type="term" value="F:unfolded protein binding"/>
    <property type="evidence" value="ECO:0007669"/>
    <property type="project" value="InterPro"/>
</dbReference>
<comment type="caution">
    <text evidence="18">The sequence shown here is derived from an EMBL/GenBank/DDBJ whole genome shotgun (WGS) entry which is preliminary data.</text>
</comment>
<dbReference type="PROSITE" id="PS00141">
    <property type="entry name" value="ASP_PROTEASE"/>
    <property type="match status" value="2"/>
</dbReference>
<dbReference type="InterPro" id="IPR027413">
    <property type="entry name" value="GROEL-like_equatorial_sf"/>
</dbReference>
<evidence type="ECO:0000256" key="13">
    <source>
        <dbReference type="PIRSR" id="PIRSR601461-1"/>
    </source>
</evidence>
<dbReference type="Pfam" id="PF00026">
    <property type="entry name" value="Asp"/>
    <property type="match status" value="1"/>
</dbReference>
<dbReference type="FunFam" id="1.10.560.10:FF:000017">
    <property type="entry name" value="T-complex protein 1 subunit eta"/>
    <property type="match status" value="1"/>
</dbReference>
<dbReference type="PANTHER" id="PTHR47966:SF37">
    <property type="entry name" value="CATHEPSIN E-A-LIKE"/>
    <property type="match status" value="1"/>
</dbReference>
<dbReference type="GO" id="GO:0005524">
    <property type="term" value="F:ATP binding"/>
    <property type="evidence" value="ECO:0007669"/>
    <property type="project" value="UniProtKB-KW"/>
</dbReference>
<gene>
    <name evidence="18" type="ORF">D5F01_LYC20056</name>
</gene>
<evidence type="ECO:0000256" key="6">
    <source>
        <dbReference type="ARBA" id="ARBA00022741"/>
    </source>
</evidence>
<evidence type="ECO:0000256" key="8">
    <source>
        <dbReference type="ARBA" id="ARBA00022801"/>
    </source>
</evidence>
<dbReference type="GO" id="GO:0006508">
    <property type="term" value="P:proteolysis"/>
    <property type="evidence" value="ECO:0007669"/>
    <property type="project" value="UniProtKB-KW"/>
</dbReference>
<evidence type="ECO:0000256" key="5">
    <source>
        <dbReference type="ARBA" id="ARBA00022670"/>
    </source>
</evidence>
<keyword evidence="5 15" id="KW-0645">Protease</keyword>
<dbReference type="PROSITE" id="PS51767">
    <property type="entry name" value="PEPTIDASE_A1"/>
    <property type="match status" value="1"/>
</dbReference>
<evidence type="ECO:0000256" key="16">
    <source>
        <dbReference type="SAM" id="SignalP"/>
    </source>
</evidence>
<protein>
    <recommendedName>
        <fullName evidence="12">CCT-beta</fullName>
    </recommendedName>
</protein>
<feature type="disulfide bond" evidence="14">
    <location>
        <begin position="278"/>
        <end position="282"/>
    </location>
</feature>
<name>A0A6G0HPF2_LARCR</name>
<dbReference type="PANTHER" id="PTHR47966">
    <property type="entry name" value="BETA-SITE APP-CLEAVING ENZYME, ISOFORM A-RELATED"/>
    <property type="match status" value="1"/>
</dbReference>
<evidence type="ECO:0000256" key="7">
    <source>
        <dbReference type="ARBA" id="ARBA00022750"/>
    </source>
</evidence>
<evidence type="ECO:0000256" key="10">
    <source>
        <dbReference type="ARBA" id="ARBA00023157"/>
    </source>
</evidence>
<dbReference type="FunFam" id="3.50.7.10:FF:000002">
    <property type="entry name" value="T-complex protein 1 subunit beta"/>
    <property type="match status" value="1"/>
</dbReference>
<feature type="domain" description="Peptidase A1" evidence="17">
    <location>
        <begin position="83"/>
        <end position="389"/>
    </location>
</feature>
<dbReference type="NCBIfam" id="TIGR02341">
    <property type="entry name" value="chap_CCT_beta"/>
    <property type="match status" value="1"/>
</dbReference>
<sequence length="690" mass="76415">MLRLVLLLLMWTWTSSALVRVPLRRMSSIRTQLRADGRLHEFLKEHRPDMFNRRYAQCYPPGTPSLRLGRSTEKIYNFMDAQYYGEITLGTPEQNFSVVFDTGSADLWVPSSYCVSQACVLHKHFRAFESTSFHHDGRTFGIHYGSGHLLGVMARDTLKIGDLKVLNQEFGESVYEPGSVFVMARFDGVLGMGYPSLAEILGNPVFDSMLAQKTVDEPVFSFYLSRKTRSSNPEGELLLGGKDESLYTGPINWVPVTAKGYWQIKMDSVAVQGASSFCPHGCQAIVDTGTSLIAGPTYDIISLQQLIGATPTNIGEYLIDCARLSSLPHVTFVLGGTEYTLTAEHYVRKVGKLCFLLDKKIGVNQPKRMENVKILIANTGMDTDKIKIFGSRVRVDSTAKVAEIELAEKEKMKEKVDRILKHGINCFINRQLIYNYPEQLFAQAGVMAIEHADFAGVERLALVTGGEITSTFDHPEMVKLGHCKLIEEVMIGEDTLIHFSGVAMGEACTVVLRGATQQILDEAERSLHDALCVLAQTVKEPRTVYGGGCSEMLMAKVVTDLANRTPGKEAVAMESFAKALRMLPTTIADNAGYDSADLVAQLRAAHQDNKTTFGLNMSEGTVGNMAELGVTESFQVKRQVLLSASEAAEMILRVDNIIKAAPRSVHRTFVFSVYLRLTRTGRHVTLFKMT</sequence>
<reference evidence="18 19" key="1">
    <citation type="submission" date="2019-07" db="EMBL/GenBank/DDBJ databases">
        <title>Chromosome genome assembly for large yellow croaker.</title>
        <authorList>
            <person name="Xiao S."/>
        </authorList>
    </citation>
    <scope>NUCLEOTIDE SEQUENCE [LARGE SCALE GENOMIC DNA]</scope>
    <source>
        <strain evidence="18">JMULYC20181020</strain>
        <tissue evidence="18">Muscle</tissue>
    </source>
</reference>
<dbReference type="Pfam" id="PF07966">
    <property type="entry name" value="A1_Propeptide"/>
    <property type="match status" value="1"/>
</dbReference>
<evidence type="ECO:0000256" key="12">
    <source>
        <dbReference type="ARBA" id="ARBA00033237"/>
    </source>
</evidence>
<dbReference type="GO" id="GO:0016887">
    <property type="term" value="F:ATP hydrolysis activity"/>
    <property type="evidence" value="ECO:0007669"/>
    <property type="project" value="InterPro"/>
</dbReference>
<organism evidence="18 19">
    <name type="scientific">Larimichthys crocea</name>
    <name type="common">Large yellow croaker</name>
    <name type="synonym">Pseudosciaena crocea</name>
    <dbReference type="NCBI Taxonomy" id="215358"/>
    <lineage>
        <taxon>Eukaryota</taxon>
        <taxon>Metazoa</taxon>
        <taxon>Chordata</taxon>
        <taxon>Craniata</taxon>
        <taxon>Vertebrata</taxon>
        <taxon>Euteleostomi</taxon>
        <taxon>Actinopterygii</taxon>
        <taxon>Neopterygii</taxon>
        <taxon>Teleostei</taxon>
        <taxon>Neoteleostei</taxon>
        <taxon>Acanthomorphata</taxon>
        <taxon>Eupercaria</taxon>
        <taxon>Sciaenidae</taxon>
        <taxon>Larimichthys</taxon>
    </lineage>
</organism>
<dbReference type="InterPro" id="IPR027409">
    <property type="entry name" value="GroEL-like_apical_dom_sf"/>
</dbReference>
<evidence type="ECO:0000256" key="1">
    <source>
        <dbReference type="ARBA" id="ARBA00004496"/>
    </source>
</evidence>
<dbReference type="GO" id="GO:0004190">
    <property type="term" value="F:aspartic-type endopeptidase activity"/>
    <property type="evidence" value="ECO:0007669"/>
    <property type="project" value="UniProtKB-KW"/>
</dbReference>
<evidence type="ECO:0000256" key="14">
    <source>
        <dbReference type="PIRSR" id="PIRSR601461-2"/>
    </source>
</evidence>
<dbReference type="SUPFAM" id="SSF50630">
    <property type="entry name" value="Acid proteases"/>
    <property type="match status" value="1"/>
</dbReference>
<feature type="signal peptide" evidence="16">
    <location>
        <begin position="1"/>
        <end position="17"/>
    </location>
</feature>
<dbReference type="GO" id="GO:0006457">
    <property type="term" value="P:protein folding"/>
    <property type="evidence" value="ECO:0007669"/>
    <property type="project" value="InterPro"/>
</dbReference>
<dbReference type="Proteomes" id="UP000424527">
    <property type="component" value="Unassembled WGS sequence"/>
</dbReference>
<dbReference type="SUPFAM" id="SSF48592">
    <property type="entry name" value="GroEL equatorial domain-like"/>
    <property type="match status" value="1"/>
</dbReference>
<dbReference type="InterPro" id="IPR001969">
    <property type="entry name" value="Aspartic_peptidase_AS"/>
</dbReference>
<keyword evidence="6" id="KW-0547">Nucleotide-binding</keyword>
<keyword evidence="8 15" id="KW-0378">Hydrolase</keyword>
<evidence type="ECO:0000256" key="15">
    <source>
        <dbReference type="RuleBase" id="RU000454"/>
    </source>
</evidence>
<dbReference type="Gene3D" id="1.10.560.10">
    <property type="entry name" value="GroEL-like equatorial domain"/>
    <property type="match status" value="1"/>
</dbReference>
<proteinExistence type="inferred from homology"/>
<dbReference type="InterPro" id="IPR021109">
    <property type="entry name" value="Peptidase_aspartic_dom_sf"/>
</dbReference>
<keyword evidence="9" id="KW-0067">ATP-binding</keyword>
<feature type="active site" evidence="13">
    <location>
        <position position="101"/>
    </location>
</feature>
<evidence type="ECO:0000256" key="11">
    <source>
        <dbReference type="ARBA" id="ARBA00023186"/>
    </source>
</evidence>
<evidence type="ECO:0000256" key="4">
    <source>
        <dbReference type="ARBA" id="ARBA00022490"/>
    </source>
</evidence>
<keyword evidence="11" id="KW-0143">Chaperone</keyword>
<keyword evidence="10 14" id="KW-1015">Disulfide bond</keyword>
<dbReference type="SUPFAM" id="SSF52029">
    <property type="entry name" value="GroEL apical domain-like"/>
    <property type="match status" value="1"/>
</dbReference>
<dbReference type="InterPro" id="IPR012716">
    <property type="entry name" value="Chap_CCT_beta"/>
</dbReference>
<evidence type="ECO:0000256" key="2">
    <source>
        <dbReference type="ARBA" id="ARBA00007447"/>
    </source>
</evidence>
<evidence type="ECO:0000256" key="9">
    <source>
        <dbReference type="ARBA" id="ARBA00022840"/>
    </source>
</evidence>
<dbReference type="EMBL" id="REGW02000020">
    <property type="protein sequence ID" value="KAE8281084.1"/>
    <property type="molecule type" value="Genomic_DNA"/>
</dbReference>
<dbReference type="Gene3D" id="3.50.7.10">
    <property type="entry name" value="GroEL"/>
    <property type="match status" value="1"/>
</dbReference>
<comment type="subcellular location">
    <subcellularLocation>
        <location evidence="1">Cytoplasm</location>
    </subcellularLocation>
</comment>
<evidence type="ECO:0000313" key="18">
    <source>
        <dbReference type="EMBL" id="KAE8281084.1"/>
    </source>
</evidence>
<keyword evidence="19" id="KW-1185">Reference proteome</keyword>
<dbReference type="Gene3D" id="2.40.70.10">
    <property type="entry name" value="Acid Proteases"/>
    <property type="match status" value="2"/>
</dbReference>
<evidence type="ECO:0000259" key="17">
    <source>
        <dbReference type="PROSITE" id="PS51767"/>
    </source>
</evidence>
<comment type="similarity">
    <text evidence="2 15">Belongs to the peptidase A1 family.</text>
</comment>
<keyword evidence="16" id="KW-0732">Signal</keyword>
<evidence type="ECO:0000313" key="19">
    <source>
        <dbReference type="Proteomes" id="UP000424527"/>
    </source>
</evidence>
<dbReference type="FunFam" id="2.40.70.10:FF:000115">
    <property type="entry name" value="Lysosomal aspartic protease"/>
    <property type="match status" value="1"/>
</dbReference>